<dbReference type="Gene3D" id="1.20.1250.20">
    <property type="entry name" value="MFS general substrate transporter like domains"/>
    <property type="match status" value="1"/>
</dbReference>
<sequence length="517" mass="56967">MSHGQHYAQFTNNTASSWWKDGGMRKGFIHIFILYSAVYSLGYDGSLLNGLQALPEWVRDFGAPSGTRLGLIAATYYLPKIPMTFVIAYLVDKYGRKLALYLGAVFMLAGALLGGFAQNGGQLMGSRVLLGVGTAAAQISACALVPELAHPRIRHWAGSFLNVTYFIGSIFAAWLTFAMVYYPGTSSWSWRVPNLIQGFGPVILCLGTWFVPQSPRWLVKNGREEEAHKILADYHANGDMNDELVQFEMREIKAAVEMEKVGDQSSWLSFFKTPGNRRRFLVIILLGTVTQWAGNGIISYFLIPVLKSVGITSSTQQTGINGGLSIWSWWCAILGASLVERAGRRTLFLVSIGGMLACFVIMLGLSGGYAATKHTSTGLAMVPFIFLFNAFYAIAMTPIPMLYVPEITPLSLRAKAASLLLLSQNCAQSFNQFANPVALAAIGWKYYAVYVGALIIYFTLFWFVVRETRGLTTEEAAVVYESDETREAALEAAYRQERPESPSGELKEAKEEVGRRA</sequence>
<feature type="transmembrane region" description="Helical" evidence="10">
    <location>
        <begin position="381"/>
        <end position="404"/>
    </location>
</feature>
<dbReference type="Proteomes" id="UP000279259">
    <property type="component" value="Unassembled WGS sequence"/>
</dbReference>
<protein>
    <recommendedName>
        <fullName evidence="11">Major facilitator superfamily (MFS) profile domain-containing protein</fullName>
    </recommendedName>
</protein>
<evidence type="ECO:0000256" key="10">
    <source>
        <dbReference type="SAM" id="Phobius"/>
    </source>
</evidence>
<comment type="catalytic activity">
    <reaction evidence="7">
        <text>myo-inositol(out) + H(+)(out) = myo-inositol(in) + H(+)(in)</text>
        <dbReference type="Rhea" id="RHEA:60364"/>
        <dbReference type="ChEBI" id="CHEBI:15378"/>
        <dbReference type="ChEBI" id="CHEBI:17268"/>
    </reaction>
</comment>
<organism evidence="12 13">
    <name type="scientific">Saitozyma podzolica</name>
    <dbReference type="NCBI Taxonomy" id="1890683"/>
    <lineage>
        <taxon>Eukaryota</taxon>
        <taxon>Fungi</taxon>
        <taxon>Dikarya</taxon>
        <taxon>Basidiomycota</taxon>
        <taxon>Agaricomycotina</taxon>
        <taxon>Tremellomycetes</taxon>
        <taxon>Tremellales</taxon>
        <taxon>Trimorphomycetaceae</taxon>
        <taxon>Saitozyma</taxon>
    </lineage>
</organism>
<keyword evidence="6 10" id="KW-0472">Membrane</keyword>
<dbReference type="Pfam" id="PF00083">
    <property type="entry name" value="Sugar_tr"/>
    <property type="match status" value="1"/>
</dbReference>
<comment type="caution">
    <text evidence="12">The sequence shown here is derived from an EMBL/GenBank/DDBJ whole genome shotgun (WGS) entry which is preliminary data.</text>
</comment>
<evidence type="ECO:0000259" key="11">
    <source>
        <dbReference type="PROSITE" id="PS50850"/>
    </source>
</evidence>
<dbReference type="InterPro" id="IPR005828">
    <property type="entry name" value="MFS_sugar_transport-like"/>
</dbReference>
<evidence type="ECO:0000313" key="13">
    <source>
        <dbReference type="Proteomes" id="UP000279259"/>
    </source>
</evidence>
<dbReference type="InterPro" id="IPR020846">
    <property type="entry name" value="MFS_dom"/>
</dbReference>
<evidence type="ECO:0000313" key="12">
    <source>
        <dbReference type="EMBL" id="RSH85389.1"/>
    </source>
</evidence>
<name>A0A427Y2U3_9TREE</name>
<feature type="domain" description="Major facilitator superfamily (MFS) profile" evidence="11">
    <location>
        <begin position="30"/>
        <end position="469"/>
    </location>
</feature>
<keyword evidence="3 8" id="KW-0813">Transport</keyword>
<dbReference type="InterPro" id="IPR050360">
    <property type="entry name" value="MFS_Sugar_Transporters"/>
</dbReference>
<comment type="similarity">
    <text evidence="2 8">Belongs to the major facilitator superfamily. Sugar transporter (TC 2.A.1.1) family.</text>
</comment>
<dbReference type="FunFam" id="1.20.1250.20:FF:000117">
    <property type="entry name" value="MFS hexose transporter"/>
    <property type="match status" value="1"/>
</dbReference>
<gene>
    <name evidence="12" type="ORF">EHS25_004785</name>
</gene>
<dbReference type="GO" id="GO:0016020">
    <property type="term" value="C:membrane"/>
    <property type="evidence" value="ECO:0007669"/>
    <property type="project" value="UniProtKB-SubCell"/>
</dbReference>
<feature type="transmembrane region" description="Helical" evidence="10">
    <location>
        <begin position="98"/>
        <end position="116"/>
    </location>
</feature>
<evidence type="ECO:0000256" key="9">
    <source>
        <dbReference type="SAM" id="MobiDB-lite"/>
    </source>
</evidence>
<evidence type="ECO:0000256" key="7">
    <source>
        <dbReference type="ARBA" id="ARBA00049119"/>
    </source>
</evidence>
<dbReference type="AlphaFoldDB" id="A0A427Y2U3"/>
<dbReference type="PANTHER" id="PTHR48022">
    <property type="entry name" value="PLASTIDIC GLUCOSE TRANSPORTER 4"/>
    <property type="match status" value="1"/>
</dbReference>
<evidence type="ECO:0000256" key="6">
    <source>
        <dbReference type="ARBA" id="ARBA00023136"/>
    </source>
</evidence>
<feature type="region of interest" description="Disordered" evidence="9">
    <location>
        <begin position="491"/>
        <end position="517"/>
    </location>
</feature>
<reference evidence="12 13" key="1">
    <citation type="submission" date="2018-11" db="EMBL/GenBank/DDBJ databases">
        <title>Genome sequence of Saitozyma podzolica DSM 27192.</title>
        <authorList>
            <person name="Aliyu H."/>
            <person name="Gorte O."/>
            <person name="Ochsenreither K."/>
        </authorList>
    </citation>
    <scope>NUCLEOTIDE SEQUENCE [LARGE SCALE GENOMIC DNA]</scope>
    <source>
        <strain evidence="12 13">DSM 27192</strain>
    </source>
</reference>
<comment type="subcellular location">
    <subcellularLocation>
        <location evidence="1">Membrane</location>
        <topology evidence="1">Multi-pass membrane protein</topology>
    </subcellularLocation>
</comment>
<evidence type="ECO:0000256" key="2">
    <source>
        <dbReference type="ARBA" id="ARBA00010992"/>
    </source>
</evidence>
<dbReference type="OrthoDB" id="6133115at2759"/>
<feature type="transmembrane region" description="Helical" evidence="10">
    <location>
        <begin position="69"/>
        <end position="91"/>
    </location>
</feature>
<feature type="transmembrane region" description="Helical" evidence="10">
    <location>
        <begin position="128"/>
        <end position="148"/>
    </location>
</feature>
<dbReference type="InterPro" id="IPR005829">
    <property type="entry name" value="Sugar_transporter_CS"/>
</dbReference>
<feature type="transmembrane region" description="Helical" evidence="10">
    <location>
        <begin position="28"/>
        <end position="49"/>
    </location>
</feature>
<feature type="transmembrane region" description="Helical" evidence="10">
    <location>
        <begin position="280"/>
        <end position="303"/>
    </location>
</feature>
<proteinExistence type="inferred from homology"/>
<feature type="transmembrane region" description="Helical" evidence="10">
    <location>
        <begin position="194"/>
        <end position="211"/>
    </location>
</feature>
<dbReference type="EMBL" id="RSCD01000020">
    <property type="protein sequence ID" value="RSH85389.1"/>
    <property type="molecule type" value="Genomic_DNA"/>
</dbReference>
<dbReference type="PANTHER" id="PTHR48022:SF52">
    <property type="entry name" value="SUGAR TRANSPORTER, PUTATIVE-RELATED"/>
    <property type="match status" value="1"/>
</dbReference>
<evidence type="ECO:0000256" key="5">
    <source>
        <dbReference type="ARBA" id="ARBA00022989"/>
    </source>
</evidence>
<evidence type="ECO:0000256" key="1">
    <source>
        <dbReference type="ARBA" id="ARBA00004141"/>
    </source>
</evidence>
<dbReference type="PROSITE" id="PS50850">
    <property type="entry name" value="MFS"/>
    <property type="match status" value="1"/>
</dbReference>
<evidence type="ECO:0000256" key="4">
    <source>
        <dbReference type="ARBA" id="ARBA00022692"/>
    </source>
</evidence>
<evidence type="ECO:0000256" key="8">
    <source>
        <dbReference type="RuleBase" id="RU003346"/>
    </source>
</evidence>
<keyword evidence="13" id="KW-1185">Reference proteome</keyword>
<dbReference type="GO" id="GO:0005351">
    <property type="term" value="F:carbohydrate:proton symporter activity"/>
    <property type="evidence" value="ECO:0007669"/>
    <property type="project" value="TreeGrafter"/>
</dbReference>
<dbReference type="SUPFAM" id="SSF103473">
    <property type="entry name" value="MFS general substrate transporter"/>
    <property type="match status" value="1"/>
</dbReference>
<feature type="transmembrane region" description="Helical" evidence="10">
    <location>
        <begin position="446"/>
        <end position="465"/>
    </location>
</feature>
<accession>A0A427Y2U3</accession>
<keyword evidence="4 10" id="KW-0812">Transmembrane</keyword>
<feature type="transmembrane region" description="Helical" evidence="10">
    <location>
        <begin position="160"/>
        <end position="182"/>
    </location>
</feature>
<dbReference type="PROSITE" id="PS00216">
    <property type="entry name" value="SUGAR_TRANSPORT_1"/>
    <property type="match status" value="1"/>
</dbReference>
<keyword evidence="5 10" id="KW-1133">Transmembrane helix</keyword>
<evidence type="ECO:0000256" key="3">
    <source>
        <dbReference type="ARBA" id="ARBA00022448"/>
    </source>
</evidence>
<dbReference type="InterPro" id="IPR036259">
    <property type="entry name" value="MFS_trans_sf"/>
</dbReference>
<feature type="transmembrane region" description="Helical" evidence="10">
    <location>
        <begin position="346"/>
        <end position="369"/>
    </location>
</feature>
<dbReference type="NCBIfam" id="TIGR00879">
    <property type="entry name" value="SP"/>
    <property type="match status" value="1"/>
</dbReference>
<dbReference type="InterPro" id="IPR003663">
    <property type="entry name" value="Sugar/inositol_transpt"/>
</dbReference>